<comment type="caution">
    <text evidence="2">The sequence shown here is derived from an EMBL/GenBank/DDBJ whole genome shotgun (WGS) entry which is preliminary data.</text>
</comment>
<accession>A0A918D4L1</accession>
<dbReference type="Proteomes" id="UP000624041">
    <property type="component" value="Unassembled WGS sequence"/>
</dbReference>
<dbReference type="EMBL" id="BMOS01000034">
    <property type="protein sequence ID" value="GGN65077.1"/>
    <property type="molecule type" value="Genomic_DNA"/>
</dbReference>
<dbReference type="Pfam" id="PF12730">
    <property type="entry name" value="ABC2_membrane_4"/>
    <property type="match status" value="1"/>
</dbReference>
<evidence type="ECO:0000256" key="1">
    <source>
        <dbReference type="SAM" id="Phobius"/>
    </source>
</evidence>
<proteinExistence type="predicted"/>
<reference evidence="2" key="1">
    <citation type="journal article" date="2014" name="Int. J. Syst. Evol. Microbiol.">
        <title>Complete genome sequence of Corynebacterium casei LMG S-19264T (=DSM 44701T), isolated from a smear-ripened cheese.</title>
        <authorList>
            <consortium name="US DOE Joint Genome Institute (JGI-PGF)"/>
            <person name="Walter F."/>
            <person name="Albersmeier A."/>
            <person name="Kalinowski J."/>
            <person name="Ruckert C."/>
        </authorList>
    </citation>
    <scope>NUCLEOTIDE SEQUENCE</scope>
    <source>
        <strain evidence="2">JCM 17251</strain>
    </source>
</reference>
<name>A0A918D4L1_9BACI</name>
<keyword evidence="3" id="KW-1185">Reference proteome</keyword>
<dbReference type="AlphaFoldDB" id="A0A918D4L1"/>
<feature type="transmembrane region" description="Helical" evidence="1">
    <location>
        <begin position="99"/>
        <end position="123"/>
    </location>
</feature>
<sequence length="240" mass="26915">MILSQEFKKVKRTGFIPTFLVGGLLAAAFPVLNTAVRSENYLGLPDTPLQILLDANWPMMAMLNVLLIVGGACLMYYTEYADNAIQKMKSLPLKESTMFFGKAVLLSIMYVIVLTIETLSFIFSSFHWFGLYNGFWLELGKSFGYFFLLGLPSIMLSLLIASAFKNMWVSLGISVIGVFMATMIYNMSFILSLFPYAMPFQIFGGTDPNRVLQFICAAFIGIIVIGIAELIFLKVRRSFE</sequence>
<reference evidence="2" key="2">
    <citation type="submission" date="2020-09" db="EMBL/GenBank/DDBJ databases">
        <authorList>
            <person name="Sun Q."/>
            <person name="Ohkuma M."/>
        </authorList>
    </citation>
    <scope>NUCLEOTIDE SEQUENCE</scope>
    <source>
        <strain evidence="2">JCM 17251</strain>
    </source>
</reference>
<keyword evidence="1" id="KW-0472">Membrane</keyword>
<keyword evidence="1" id="KW-1133">Transmembrane helix</keyword>
<keyword evidence="1" id="KW-0812">Transmembrane</keyword>
<dbReference type="RefSeq" id="WP_188859064.1">
    <property type="nucleotide sequence ID" value="NZ_BMOS01000034.1"/>
</dbReference>
<evidence type="ECO:0000313" key="3">
    <source>
        <dbReference type="Proteomes" id="UP000624041"/>
    </source>
</evidence>
<protein>
    <submittedName>
        <fullName evidence="2">Lantibiotic ABC transporter permease</fullName>
    </submittedName>
</protein>
<feature type="transmembrane region" description="Helical" evidence="1">
    <location>
        <begin position="12"/>
        <end position="36"/>
    </location>
</feature>
<organism evidence="2 3">
    <name type="scientific">Oceanobacillus indicireducens</name>
    <dbReference type="NCBI Taxonomy" id="1004261"/>
    <lineage>
        <taxon>Bacteria</taxon>
        <taxon>Bacillati</taxon>
        <taxon>Bacillota</taxon>
        <taxon>Bacilli</taxon>
        <taxon>Bacillales</taxon>
        <taxon>Bacillaceae</taxon>
        <taxon>Oceanobacillus</taxon>
    </lineage>
</organism>
<feature type="transmembrane region" description="Helical" evidence="1">
    <location>
        <begin position="211"/>
        <end position="233"/>
    </location>
</feature>
<feature type="transmembrane region" description="Helical" evidence="1">
    <location>
        <begin position="168"/>
        <end position="191"/>
    </location>
</feature>
<feature type="transmembrane region" description="Helical" evidence="1">
    <location>
        <begin position="56"/>
        <end position="78"/>
    </location>
</feature>
<gene>
    <name evidence="2" type="ORF">GCM10007971_33570</name>
</gene>
<feature type="transmembrane region" description="Helical" evidence="1">
    <location>
        <begin position="143"/>
        <end position="161"/>
    </location>
</feature>
<evidence type="ECO:0000313" key="2">
    <source>
        <dbReference type="EMBL" id="GGN65077.1"/>
    </source>
</evidence>